<feature type="binding site" evidence="6">
    <location>
        <position position="363"/>
    </location>
    <ligand>
        <name>Zn(2+)</name>
        <dbReference type="ChEBI" id="CHEBI:29105"/>
        <note>catalytic</note>
    </ligand>
</feature>
<dbReference type="Gene3D" id="2.80.10.50">
    <property type="match status" value="1"/>
</dbReference>
<dbReference type="InterPro" id="IPR019503">
    <property type="entry name" value="Peptidase_M66_dom"/>
</dbReference>
<proteinExistence type="predicted"/>
<dbReference type="PROSITE" id="PS51694">
    <property type="entry name" value="PEPTIDASE_M66"/>
    <property type="match status" value="1"/>
</dbReference>
<name>A0A9D2UT63_ACILW</name>
<dbReference type="GO" id="GO:0004222">
    <property type="term" value="F:metalloendopeptidase activity"/>
    <property type="evidence" value="ECO:0007669"/>
    <property type="project" value="UniProtKB-UniRule"/>
</dbReference>
<feature type="chain" id="PRO_5039467660" evidence="7">
    <location>
        <begin position="26"/>
        <end position="910"/>
    </location>
</feature>
<dbReference type="GO" id="GO:0006508">
    <property type="term" value="P:proteolysis"/>
    <property type="evidence" value="ECO:0007669"/>
    <property type="project" value="UniProtKB-UniRule"/>
</dbReference>
<dbReference type="Proteomes" id="UP000787156">
    <property type="component" value="Unassembled WGS sequence"/>
</dbReference>
<evidence type="ECO:0000256" key="7">
    <source>
        <dbReference type="SAM" id="SignalP"/>
    </source>
</evidence>
<evidence type="ECO:0000313" key="10">
    <source>
        <dbReference type="Proteomes" id="UP000787156"/>
    </source>
</evidence>
<dbReference type="InterPro" id="IPR035992">
    <property type="entry name" value="Ricin_B-like_lectins"/>
</dbReference>
<comment type="caution">
    <text evidence="9">The sequence shown here is derived from an EMBL/GenBank/DDBJ whole genome shotgun (WGS) entry which is preliminary data.</text>
</comment>
<dbReference type="InterPro" id="IPR022218">
    <property type="entry name" value="TagA_dom"/>
</dbReference>
<dbReference type="GO" id="GO:0046872">
    <property type="term" value="F:metal ion binding"/>
    <property type="evidence" value="ECO:0007669"/>
    <property type="project" value="UniProtKB-UniRule"/>
</dbReference>
<evidence type="ECO:0000256" key="1">
    <source>
        <dbReference type="ARBA" id="ARBA00022670"/>
    </source>
</evidence>
<evidence type="ECO:0000313" key="9">
    <source>
        <dbReference type="EMBL" id="HJF28199.1"/>
    </source>
</evidence>
<organism evidence="9 10">
    <name type="scientific">Acinetobacter lwoffii</name>
    <dbReference type="NCBI Taxonomy" id="28090"/>
    <lineage>
        <taxon>Bacteria</taxon>
        <taxon>Pseudomonadati</taxon>
        <taxon>Pseudomonadota</taxon>
        <taxon>Gammaproteobacteria</taxon>
        <taxon>Moraxellales</taxon>
        <taxon>Moraxellaceae</taxon>
        <taxon>Acinetobacter</taxon>
    </lineage>
</organism>
<dbReference type="PROSITE" id="PS51257">
    <property type="entry name" value="PROKAR_LIPOPROTEIN"/>
    <property type="match status" value="1"/>
</dbReference>
<keyword evidence="4 6" id="KW-0862">Zinc</keyword>
<dbReference type="SMART" id="SM00458">
    <property type="entry name" value="RICIN"/>
    <property type="match status" value="1"/>
</dbReference>
<dbReference type="AlphaFoldDB" id="A0A9D2UT63"/>
<feature type="active site" evidence="6">
    <location>
        <position position="364"/>
    </location>
</feature>
<reference evidence="9" key="1">
    <citation type="journal article" date="2021" name="PeerJ">
        <title>Extensive microbial diversity within the chicken gut microbiome revealed by metagenomics and culture.</title>
        <authorList>
            <person name="Gilroy R."/>
            <person name="Ravi A."/>
            <person name="Getino M."/>
            <person name="Pursley I."/>
            <person name="Horton D.L."/>
            <person name="Alikhan N.F."/>
            <person name="Baker D."/>
            <person name="Gharbi K."/>
            <person name="Hall N."/>
            <person name="Watson M."/>
            <person name="Adriaenssens E.M."/>
            <person name="Foster-Nyarko E."/>
            <person name="Jarju S."/>
            <person name="Secka A."/>
            <person name="Antonio M."/>
            <person name="Oren A."/>
            <person name="Chaudhuri R.R."/>
            <person name="La Ragione R."/>
            <person name="Hildebrand F."/>
            <person name="Pallen M.J."/>
        </authorList>
    </citation>
    <scope>NUCLEOTIDE SEQUENCE</scope>
    <source>
        <strain evidence="9">CHK135-1449</strain>
    </source>
</reference>
<feature type="signal peptide" evidence="7">
    <location>
        <begin position="1"/>
        <end position="25"/>
    </location>
</feature>
<gene>
    <name evidence="9" type="ORF">K8V79_08140</name>
</gene>
<protein>
    <submittedName>
        <fullName evidence="9">M66 family metalloprotease</fullName>
    </submittedName>
</protein>
<feature type="binding site" evidence="6">
    <location>
        <position position="367"/>
    </location>
    <ligand>
        <name>Zn(2+)</name>
        <dbReference type="ChEBI" id="CHEBI:29105"/>
        <note>catalytic</note>
    </ligand>
</feature>
<keyword evidence="7" id="KW-0732">Signal</keyword>
<evidence type="ECO:0000256" key="5">
    <source>
        <dbReference type="ARBA" id="ARBA00023049"/>
    </source>
</evidence>
<dbReference type="PANTHER" id="PTHR39540:SF1">
    <property type="entry name" value="DICTOMALLEIN-1-RELATED"/>
    <property type="match status" value="1"/>
</dbReference>
<dbReference type="Pfam" id="PF10462">
    <property type="entry name" value="Peptidase_M66"/>
    <property type="match status" value="1"/>
</dbReference>
<evidence type="ECO:0000256" key="4">
    <source>
        <dbReference type="ARBA" id="ARBA00022833"/>
    </source>
</evidence>
<dbReference type="Pfam" id="PF12561">
    <property type="entry name" value="TagA"/>
    <property type="match status" value="1"/>
</dbReference>
<reference evidence="9" key="2">
    <citation type="submission" date="2021-09" db="EMBL/GenBank/DDBJ databases">
        <authorList>
            <person name="Gilroy R."/>
        </authorList>
    </citation>
    <scope>NUCLEOTIDE SEQUENCE</scope>
    <source>
        <strain evidence="9">CHK135-1449</strain>
    </source>
</reference>
<feature type="domain" description="Peptidase M66" evidence="8">
    <location>
        <begin position="209"/>
        <end position="472"/>
    </location>
</feature>
<evidence type="ECO:0000259" key="8">
    <source>
        <dbReference type="PROSITE" id="PS51694"/>
    </source>
</evidence>
<dbReference type="EMBL" id="DYWX01000085">
    <property type="protein sequence ID" value="HJF28199.1"/>
    <property type="molecule type" value="Genomic_DNA"/>
</dbReference>
<accession>A0A9D2UT63</accession>
<dbReference type="InterPro" id="IPR051256">
    <property type="entry name" value="Dictomallein"/>
</dbReference>
<feature type="binding site" evidence="6">
    <location>
        <position position="373"/>
    </location>
    <ligand>
        <name>Zn(2+)</name>
        <dbReference type="ChEBI" id="CHEBI:29105"/>
        <note>catalytic</note>
    </ligand>
</feature>
<keyword evidence="2 6" id="KW-0479">Metal-binding</keyword>
<dbReference type="InterPro" id="IPR000772">
    <property type="entry name" value="Ricin_B_lectin"/>
</dbReference>
<dbReference type="Pfam" id="PF00652">
    <property type="entry name" value="Ricin_B_lectin"/>
    <property type="match status" value="1"/>
</dbReference>
<keyword evidence="1 6" id="KW-0645">Protease</keyword>
<dbReference type="SUPFAM" id="SSF50370">
    <property type="entry name" value="Ricin B-like lectins"/>
    <property type="match status" value="1"/>
</dbReference>
<keyword evidence="3 6" id="KW-0378">Hydrolase</keyword>
<keyword evidence="5 6" id="KW-0482">Metalloprotease</keyword>
<evidence type="ECO:0000256" key="2">
    <source>
        <dbReference type="ARBA" id="ARBA00022723"/>
    </source>
</evidence>
<comment type="cofactor">
    <cofactor evidence="6">
        <name>Zn(2+)</name>
        <dbReference type="ChEBI" id="CHEBI:29105"/>
    </cofactor>
    <text evidence="6">Binds 1 zinc ion per subunit.</text>
</comment>
<dbReference type="PROSITE" id="PS50231">
    <property type="entry name" value="RICIN_B_LECTIN"/>
    <property type="match status" value="1"/>
</dbReference>
<dbReference type="PANTHER" id="PTHR39540">
    <property type="match status" value="1"/>
</dbReference>
<evidence type="ECO:0000256" key="6">
    <source>
        <dbReference type="PROSITE-ProRule" id="PRU01031"/>
    </source>
</evidence>
<sequence length="910" mass="100265">MKNVIRCSHGYLSVCVLSLMLVACGGGENDQNTDQGGNQNPNELYPEPTVDASYANTLGFYDYDAESKTRTIRHDLKGEFQAMVQFGQQHVVDPNGNEAKQMPRLTSEKEALLLVTPVAEMQDITSLQVDIYQGNQLLRTVKLADPTRIPASDQKGRGTRPSLQYSKRAWSVRLNWNEVKPGLKLRFSDSKNRSGELAEEAIDFAAPGELVLNNIRIGMLTDAPVSGGHKMLLEPEKSGTDYFQTIPAAHMTVAKYDDISLDKVMIASGVIYDKNTGSAGSGDVYSGDMRENVGKSTFSVGINLANWGITSASMASQAQPQLTQSVVAHHSRGKYTNGESSHGLSGGNGMLTLYDSIGNEFSHEIGHHYGLGHYPGRVQIDQDTVNDFLTAHHADSGWGYISYRNKMRGNLSWSSTSLRDGSNGIPNFLNLFRYGTDSMAGGYPDSTISNYTHYTGYSTYLRIQPHFDRAVWDETSPTGYKTWNKQTRTMEVYQPQIPAKMNAVWFNRPDGYYLKPRLFGVPVFTILGGYDPVNQVGLLYPEARGNWGNVFNLPEADLSSENAACWLKVHYLSHTKTVALAPSRLGSNANKLHVNLAISDQPKTVDLYCKNAGEEAKQLSHLEIKTYPDAIKPAVKIGRQAGYSALRAIELPALEEALEAQAASTVINLNAQQQLIADSYTDHMDKLSPLARQQLIRYQHQQNIVPRFDRWIAAYQQDFSAGKAQAITSFEKLMVRLGLNNDNILAGAMPIKNNGKNCLKTETLTDGSLNLYISGPSACTGDLTEQWMFDVSGRIHSAKDPGQCVTSTGSYAKVIMAVCDANNSNQIWTMKPENSTIIQAGQCFDLGNGYLTNNRTNLLRYACNNTAAQIWNTLTPSSSLILATARPFSLDLYAKYLQNKAASLEPPVIH</sequence>
<evidence type="ECO:0000256" key="3">
    <source>
        <dbReference type="ARBA" id="ARBA00022801"/>
    </source>
</evidence>